<dbReference type="InterPro" id="IPR038734">
    <property type="entry name" value="YhaN_AAA"/>
</dbReference>
<gene>
    <name evidence="3" type="ORF">GCM10009001_10200</name>
</gene>
<feature type="coiled-coil region" evidence="1">
    <location>
        <begin position="426"/>
        <end position="462"/>
    </location>
</feature>
<reference evidence="4" key="1">
    <citation type="journal article" date="2019" name="Int. J. Syst. Evol. Microbiol.">
        <title>The Global Catalogue of Microorganisms (GCM) 10K type strain sequencing project: providing services to taxonomists for standard genome sequencing and annotation.</title>
        <authorList>
            <consortium name="The Broad Institute Genomics Platform"/>
            <consortium name="The Broad Institute Genome Sequencing Center for Infectious Disease"/>
            <person name="Wu L."/>
            <person name="Ma J."/>
        </authorList>
    </citation>
    <scope>NUCLEOTIDE SEQUENCE [LARGE SCALE GENOMIC DNA]</scope>
    <source>
        <strain evidence="4">JCM 15395</strain>
    </source>
</reference>
<evidence type="ECO:0000259" key="2">
    <source>
        <dbReference type="Pfam" id="PF13514"/>
    </source>
</evidence>
<keyword evidence="4" id="KW-1185">Reference proteome</keyword>
<evidence type="ECO:0000313" key="3">
    <source>
        <dbReference type="EMBL" id="GAA0596054.1"/>
    </source>
</evidence>
<name>A0ABP3QSP4_9BACI</name>
<evidence type="ECO:0000313" key="4">
    <source>
        <dbReference type="Proteomes" id="UP001500866"/>
    </source>
</evidence>
<dbReference type="Proteomes" id="UP001500866">
    <property type="component" value="Unassembled WGS sequence"/>
</dbReference>
<dbReference type="PANTHER" id="PTHR41259:SF1">
    <property type="entry name" value="DOUBLE-STRAND BREAK REPAIR RAD50 ATPASE, PUTATIVE-RELATED"/>
    <property type="match status" value="1"/>
</dbReference>
<keyword evidence="1" id="KW-0175">Coiled coil</keyword>
<protein>
    <submittedName>
        <fullName evidence="3">AAA family ATPase</fullName>
    </submittedName>
</protein>
<organism evidence="3 4">
    <name type="scientific">Virgibacillus siamensis</name>
    <dbReference type="NCBI Taxonomy" id="480071"/>
    <lineage>
        <taxon>Bacteria</taxon>
        <taxon>Bacillati</taxon>
        <taxon>Bacillota</taxon>
        <taxon>Bacilli</taxon>
        <taxon>Bacillales</taxon>
        <taxon>Bacillaceae</taxon>
        <taxon>Virgibacillus</taxon>
    </lineage>
</organism>
<feature type="coiled-coil region" evidence="1">
    <location>
        <begin position="769"/>
        <end position="803"/>
    </location>
</feature>
<feature type="domain" description="YhaN AAA" evidence="2">
    <location>
        <begin position="1"/>
        <end position="199"/>
    </location>
</feature>
<sequence>MEIRHAHIFGFGKWIDTGFDFSGGSYLCVYGENESGKTTIQQFLMFMLFGFPPKKRASFRPRKSGKMGGRLTLFDRDAGEFTVERLDGVRNGAAVCHTSNGQTFDENWLQGQLHGMTYAAYQSIFTFSALDLAALQDMKEEDLGEVLLSVGLTASANIHTIEKNLDNKIGELFKPSGRKPVINRQLQSLDELHSSLQKDVNTEEIYRRKQAAIDQLSSDLENLQEQVQQEKVKLHRVERQQQALPVVQEYLEEKNLLSTYPEFIPFPENGETRISELNNELLPLKSELSVLRNNAETYTTEITSIRSNLLDKKIFEDAGRLMKQKPVFFKKKQTLISLSESISKQEMQLDTELAQLEIGISRSDLMGLTLPFHLEKAWSQIKEDMEAVDSDKEEVERTDRQLTSNKDYLQEQKETFTNNLLPEHTRNELENRIDRYNEQYYMEKMKQDTARQQTGLERLRENQQKRTRLLLSGSIAASVLLVIIAIINGESTLYLVSAILILAGFLQWRIGKKSDAETETFLDDDRFSLSQITEHEMDEANHLLSVHEQKKHELASIQGRLRTVDIELLQLEEKKRGLEQRENRLLEQVSLQRADFPFLKGIQVRYWPDLFQKLKVILSMHRELNYSEQQRNELTESRQKLVEQLNGFYHTMNWEPANKSIETKFEEIEQLLDNYNNELDVMDQYEKWLKENKKHQEDTLRKMSVYQSEKHELLASANAADEEEFLRAAKQLAEKQGHEINIRKQFSQLNALLHPDELEPLLANEPMYYRDLEKQMEQTSERIAGLDEVMNNKRQQYADINAELTGMESSESQSDTQHRLAFETEHLKKLAHEWSVYKAAKEMLAESKREYREKYLDSVLEKTENYFSRITGNHYHAVYPPKGTAPFRVETMDGIRYTAGELSKGTIDQLYVSLRLAIGEVMSDKHSLPFIVDDGFVHFDSIRIQQIAEILAEISTSHQIILFTCKWDVPKAAEAIHVIELDNSVRIS</sequence>
<dbReference type="RefSeq" id="WP_343810895.1">
    <property type="nucleotide sequence ID" value="NZ_BAAADS010000006.1"/>
</dbReference>
<accession>A0ABP3QSP4</accession>
<dbReference type="PANTHER" id="PTHR41259">
    <property type="entry name" value="DOUBLE-STRAND BREAK REPAIR RAD50 ATPASE, PUTATIVE-RELATED"/>
    <property type="match status" value="1"/>
</dbReference>
<dbReference type="Gene3D" id="3.40.50.300">
    <property type="entry name" value="P-loop containing nucleotide triphosphate hydrolases"/>
    <property type="match status" value="2"/>
</dbReference>
<dbReference type="SUPFAM" id="SSF52540">
    <property type="entry name" value="P-loop containing nucleoside triphosphate hydrolases"/>
    <property type="match status" value="1"/>
</dbReference>
<evidence type="ECO:0000256" key="1">
    <source>
        <dbReference type="SAM" id="Coils"/>
    </source>
</evidence>
<comment type="caution">
    <text evidence="3">The sequence shown here is derived from an EMBL/GenBank/DDBJ whole genome shotgun (WGS) entry which is preliminary data.</text>
</comment>
<dbReference type="InterPro" id="IPR027417">
    <property type="entry name" value="P-loop_NTPase"/>
</dbReference>
<dbReference type="Pfam" id="PF13514">
    <property type="entry name" value="AAA_27"/>
    <property type="match status" value="1"/>
</dbReference>
<feature type="coiled-coil region" evidence="1">
    <location>
        <begin position="206"/>
        <end position="240"/>
    </location>
</feature>
<feature type="coiled-coil region" evidence="1">
    <location>
        <begin position="554"/>
        <end position="588"/>
    </location>
</feature>
<feature type="coiled-coil region" evidence="1">
    <location>
        <begin position="624"/>
        <end position="685"/>
    </location>
</feature>
<dbReference type="EMBL" id="BAAADS010000006">
    <property type="protein sequence ID" value="GAA0596054.1"/>
    <property type="molecule type" value="Genomic_DNA"/>
</dbReference>
<proteinExistence type="predicted"/>